<protein>
    <recommendedName>
        <fullName evidence="2">Cell division protein ZapA</fullName>
    </recommendedName>
    <alternativeName>
        <fullName evidence="9">Z ring-associated protein ZapA</fullName>
    </alternativeName>
</protein>
<evidence type="ECO:0000256" key="6">
    <source>
        <dbReference type="ARBA" id="ARBA00023306"/>
    </source>
</evidence>
<keyword evidence="12" id="KW-1185">Reference proteome</keyword>
<comment type="subunit">
    <text evidence="8">Homodimer. Interacts with FtsZ.</text>
</comment>
<evidence type="ECO:0000256" key="1">
    <source>
        <dbReference type="ARBA" id="ARBA00004496"/>
    </source>
</evidence>
<comment type="subcellular location">
    <subcellularLocation>
        <location evidence="1">Cytoplasm</location>
    </subcellularLocation>
</comment>
<dbReference type="AlphaFoldDB" id="A0A2U2BXG8"/>
<evidence type="ECO:0000256" key="5">
    <source>
        <dbReference type="ARBA" id="ARBA00023210"/>
    </source>
</evidence>
<accession>A0A2U2BXG8</accession>
<dbReference type="PANTHER" id="PTHR34981:SF1">
    <property type="entry name" value="CELL DIVISION PROTEIN ZAPA"/>
    <property type="match status" value="1"/>
</dbReference>
<evidence type="ECO:0000256" key="3">
    <source>
        <dbReference type="ARBA" id="ARBA00022490"/>
    </source>
</evidence>
<evidence type="ECO:0000256" key="9">
    <source>
        <dbReference type="ARBA" id="ARBA00033158"/>
    </source>
</evidence>
<dbReference type="InterPro" id="IPR042233">
    <property type="entry name" value="Cell_div_ZapA_N"/>
</dbReference>
<name>A0A2U2BXG8_9PROT</name>
<dbReference type="GO" id="GO:0032153">
    <property type="term" value="C:cell division site"/>
    <property type="evidence" value="ECO:0007669"/>
    <property type="project" value="TreeGrafter"/>
</dbReference>
<evidence type="ECO:0000256" key="10">
    <source>
        <dbReference type="SAM" id="Coils"/>
    </source>
</evidence>
<evidence type="ECO:0000256" key="8">
    <source>
        <dbReference type="ARBA" id="ARBA00026068"/>
    </source>
</evidence>
<comment type="caution">
    <text evidence="11">The sequence shown here is derived from an EMBL/GenBank/DDBJ whole genome shotgun (WGS) entry which is preliminary data.</text>
</comment>
<dbReference type="Gene3D" id="3.30.160.880">
    <property type="entry name" value="Cell division protein ZapA protomer, N-terminal domain"/>
    <property type="match status" value="1"/>
</dbReference>
<keyword evidence="6" id="KW-0131">Cell cycle</keyword>
<dbReference type="SUPFAM" id="SSF102829">
    <property type="entry name" value="Cell division protein ZapA-like"/>
    <property type="match status" value="1"/>
</dbReference>
<dbReference type="OrthoDB" id="9797575at2"/>
<proteinExistence type="predicted"/>
<dbReference type="Pfam" id="PF05164">
    <property type="entry name" value="ZapA"/>
    <property type="match status" value="1"/>
</dbReference>
<keyword evidence="10" id="KW-0175">Coiled coil</keyword>
<dbReference type="InterPro" id="IPR036192">
    <property type="entry name" value="Cell_div_ZapA-like_sf"/>
</dbReference>
<dbReference type="GO" id="GO:0030428">
    <property type="term" value="C:cell septum"/>
    <property type="evidence" value="ECO:0007669"/>
    <property type="project" value="TreeGrafter"/>
</dbReference>
<feature type="coiled-coil region" evidence="10">
    <location>
        <begin position="63"/>
        <end position="115"/>
    </location>
</feature>
<dbReference type="GO" id="GO:0005829">
    <property type="term" value="C:cytosol"/>
    <property type="evidence" value="ECO:0007669"/>
    <property type="project" value="TreeGrafter"/>
</dbReference>
<comment type="function">
    <text evidence="7">Activator of cell division through the inhibition of FtsZ GTPase activity, therefore promoting FtsZ assembly into bundles of protofilaments necessary for the formation of the division Z ring. It is recruited early at mid-cell but it is not essential for cell division.</text>
</comment>
<dbReference type="EMBL" id="QEXV01000001">
    <property type="protein sequence ID" value="PWE18711.1"/>
    <property type="molecule type" value="Genomic_DNA"/>
</dbReference>
<evidence type="ECO:0000256" key="4">
    <source>
        <dbReference type="ARBA" id="ARBA00022618"/>
    </source>
</evidence>
<dbReference type="GO" id="GO:0000921">
    <property type="term" value="P:septin ring assembly"/>
    <property type="evidence" value="ECO:0007669"/>
    <property type="project" value="TreeGrafter"/>
</dbReference>
<dbReference type="GO" id="GO:0043093">
    <property type="term" value="P:FtsZ-dependent cytokinesis"/>
    <property type="evidence" value="ECO:0007669"/>
    <property type="project" value="TreeGrafter"/>
</dbReference>
<organism evidence="11 12">
    <name type="scientific">Marinicauda salina</name>
    <dbReference type="NCBI Taxonomy" id="2135793"/>
    <lineage>
        <taxon>Bacteria</taxon>
        <taxon>Pseudomonadati</taxon>
        <taxon>Pseudomonadota</taxon>
        <taxon>Alphaproteobacteria</taxon>
        <taxon>Maricaulales</taxon>
        <taxon>Maricaulaceae</taxon>
        <taxon>Marinicauda</taxon>
    </lineage>
</organism>
<dbReference type="InterPro" id="IPR007838">
    <property type="entry name" value="Cell_div_ZapA-like"/>
</dbReference>
<evidence type="ECO:0000313" key="12">
    <source>
        <dbReference type="Proteomes" id="UP000245168"/>
    </source>
</evidence>
<keyword evidence="4 11" id="KW-0132">Cell division</keyword>
<sequence>MSKVTISLNGRAFTIGCEEGQQAYLRELASHLDGHVREISEKVGQIGDLRLLLMASLIVADELREAQGRVQTVEEELDALKSRLSDADSKRRNDRAQAAEALVQAAERLEALAADGDAGESA</sequence>
<gene>
    <name evidence="11" type="ORF">DDZ18_03720</name>
</gene>
<dbReference type="RefSeq" id="WP_109251985.1">
    <property type="nucleotide sequence ID" value="NZ_QEXV01000001.1"/>
</dbReference>
<evidence type="ECO:0000256" key="7">
    <source>
        <dbReference type="ARBA" id="ARBA00024910"/>
    </source>
</evidence>
<keyword evidence="3" id="KW-0963">Cytoplasm</keyword>
<dbReference type="PANTHER" id="PTHR34981">
    <property type="entry name" value="CELL DIVISION PROTEIN ZAPA"/>
    <property type="match status" value="1"/>
</dbReference>
<dbReference type="Proteomes" id="UP000245168">
    <property type="component" value="Unassembled WGS sequence"/>
</dbReference>
<dbReference type="GO" id="GO:0000917">
    <property type="term" value="P:division septum assembly"/>
    <property type="evidence" value="ECO:0007669"/>
    <property type="project" value="UniProtKB-KW"/>
</dbReference>
<evidence type="ECO:0000256" key="2">
    <source>
        <dbReference type="ARBA" id="ARBA00015195"/>
    </source>
</evidence>
<reference evidence="12" key="1">
    <citation type="submission" date="2018-05" db="EMBL/GenBank/DDBJ databases">
        <authorList>
            <person name="Liu B.-T."/>
        </authorList>
    </citation>
    <scope>NUCLEOTIDE SEQUENCE [LARGE SCALE GENOMIC DNA]</scope>
    <source>
        <strain evidence="12">WD6-1</strain>
    </source>
</reference>
<keyword evidence="5" id="KW-0717">Septation</keyword>
<evidence type="ECO:0000313" key="11">
    <source>
        <dbReference type="EMBL" id="PWE18711.1"/>
    </source>
</evidence>